<keyword evidence="1" id="KW-0723">Serine/threonine-protein kinase</keyword>
<name>A0ABT5TW88_9MICO</name>
<evidence type="ECO:0000313" key="3">
    <source>
        <dbReference type="EMBL" id="MDD9206326.1"/>
    </source>
</evidence>
<keyword evidence="1" id="KW-0808">Transferase</keyword>
<dbReference type="InterPro" id="IPR050267">
    <property type="entry name" value="Anti-sigma-factor_SerPK"/>
</dbReference>
<keyword evidence="1" id="KW-0418">Kinase</keyword>
<protein>
    <submittedName>
        <fullName evidence="3">ATP-binding protein</fullName>
    </submittedName>
</protein>
<reference evidence="3" key="1">
    <citation type="submission" date="2023-02" db="EMBL/GenBank/DDBJ databases">
        <title>Georgenia sp.10Sc9-8, isolated from a soil sample collected from the Taklamakan desert.</title>
        <authorList>
            <person name="Liu S."/>
        </authorList>
    </citation>
    <scope>NUCLEOTIDE SEQUENCE</scope>
    <source>
        <strain evidence="3">10Sc9-8</strain>
    </source>
</reference>
<keyword evidence="3" id="KW-0547">Nucleotide-binding</keyword>
<dbReference type="Pfam" id="PF13581">
    <property type="entry name" value="HATPase_c_2"/>
    <property type="match status" value="1"/>
</dbReference>
<dbReference type="CDD" id="cd16936">
    <property type="entry name" value="HATPase_RsbW-like"/>
    <property type="match status" value="1"/>
</dbReference>
<dbReference type="Proteomes" id="UP001165561">
    <property type="component" value="Unassembled WGS sequence"/>
</dbReference>
<evidence type="ECO:0000256" key="1">
    <source>
        <dbReference type="ARBA" id="ARBA00022527"/>
    </source>
</evidence>
<dbReference type="GO" id="GO:0005524">
    <property type="term" value="F:ATP binding"/>
    <property type="evidence" value="ECO:0007669"/>
    <property type="project" value="UniProtKB-KW"/>
</dbReference>
<dbReference type="InterPro" id="IPR036890">
    <property type="entry name" value="HATPase_C_sf"/>
</dbReference>
<accession>A0ABT5TW88</accession>
<dbReference type="PANTHER" id="PTHR35526:SF3">
    <property type="entry name" value="ANTI-SIGMA-F FACTOR RSBW"/>
    <property type="match status" value="1"/>
</dbReference>
<gene>
    <name evidence="3" type="ORF">PU560_07575</name>
</gene>
<evidence type="ECO:0000313" key="4">
    <source>
        <dbReference type="Proteomes" id="UP001165561"/>
    </source>
</evidence>
<dbReference type="EMBL" id="JARACI010000849">
    <property type="protein sequence ID" value="MDD9206326.1"/>
    <property type="molecule type" value="Genomic_DNA"/>
</dbReference>
<comment type="caution">
    <text evidence="3">The sequence shown here is derived from an EMBL/GenBank/DDBJ whole genome shotgun (WGS) entry which is preliminary data.</text>
</comment>
<feature type="domain" description="Histidine kinase/HSP90-like ATPase" evidence="2">
    <location>
        <begin position="27"/>
        <end position="141"/>
    </location>
</feature>
<organism evidence="3 4">
    <name type="scientific">Georgenia halotolerans</name>
    <dbReference type="NCBI Taxonomy" id="3028317"/>
    <lineage>
        <taxon>Bacteria</taxon>
        <taxon>Bacillati</taxon>
        <taxon>Actinomycetota</taxon>
        <taxon>Actinomycetes</taxon>
        <taxon>Micrococcales</taxon>
        <taxon>Bogoriellaceae</taxon>
        <taxon>Georgenia</taxon>
    </lineage>
</organism>
<dbReference type="Gene3D" id="3.30.565.10">
    <property type="entry name" value="Histidine kinase-like ATPase, C-terminal domain"/>
    <property type="match status" value="1"/>
</dbReference>
<dbReference type="PANTHER" id="PTHR35526">
    <property type="entry name" value="ANTI-SIGMA-F FACTOR RSBW-RELATED"/>
    <property type="match status" value="1"/>
</dbReference>
<sequence length="145" mass="15344">MTSDQPPKANYPPPDAEPVARWVLDEPTQLSDLRAGLASRLSVAGATGSGDLTGVVDQMVLVASELATNAIVHGLPPTIVRLLDSGEELVLDVVDHAPDEAPEVDDGRAVGDGGLGLQIATRMAMDIGWFAEGAEKHVWARFPRR</sequence>
<keyword evidence="4" id="KW-1185">Reference proteome</keyword>
<dbReference type="InterPro" id="IPR003594">
    <property type="entry name" value="HATPase_dom"/>
</dbReference>
<keyword evidence="3" id="KW-0067">ATP-binding</keyword>
<evidence type="ECO:0000259" key="2">
    <source>
        <dbReference type="Pfam" id="PF13581"/>
    </source>
</evidence>
<dbReference type="SUPFAM" id="SSF55874">
    <property type="entry name" value="ATPase domain of HSP90 chaperone/DNA topoisomerase II/histidine kinase"/>
    <property type="match status" value="1"/>
</dbReference>
<proteinExistence type="predicted"/>